<dbReference type="PANTHER" id="PTHR24286">
    <property type="entry name" value="CYTOCHROME P450 26"/>
    <property type="match status" value="1"/>
</dbReference>
<evidence type="ECO:0008006" key="8">
    <source>
        <dbReference type="Google" id="ProtNLM"/>
    </source>
</evidence>
<dbReference type="GO" id="GO:0020037">
    <property type="term" value="F:heme binding"/>
    <property type="evidence" value="ECO:0007669"/>
    <property type="project" value="InterPro"/>
</dbReference>
<dbReference type="EMBL" id="VDCV01000014">
    <property type="protein sequence ID" value="KAB5527642.1"/>
    <property type="molecule type" value="Genomic_DNA"/>
</dbReference>
<evidence type="ECO:0000313" key="6">
    <source>
        <dbReference type="EMBL" id="KAB5527642.1"/>
    </source>
</evidence>
<keyword evidence="3 4" id="KW-0408">Iron</keyword>
<organism evidence="6 7">
    <name type="scientific">Salix brachista</name>
    <dbReference type="NCBI Taxonomy" id="2182728"/>
    <lineage>
        <taxon>Eukaryota</taxon>
        <taxon>Viridiplantae</taxon>
        <taxon>Streptophyta</taxon>
        <taxon>Embryophyta</taxon>
        <taxon>Tracheophyta</taxon>
        <taxon>Spermatophyta</taxon>
        <taxon>Magnoliopsida</taxon>
        <taxon>eudicotyledons</taxon>
        <taxon>Gunneridae</taxon>
        <taxon>Pentapetalae</taxon>
        <taxon>rosids</taxon>
        <taxon>fabids</taxon>
        <taxon>Malpighiales</taxon>
        <taxon>Salicaceae</taxon>
        <taxon>Saliceae</taxon>
        <taxon>Salix</taxon>
    </lineage>
</organism>
<dbReference type="GO" id="GO:0005506">
    <property type="term" value="F:iron ion binding"/>
    <property type="evidence" value="ECO:0007669"/>
    <property type="project" value="InterPro"/>
</dbReference>
<dbReference type="GO" id="GO:0016125">
    <property type="term" value="P:sterol metabolic process"/>
    <property type="evidence" value="ECO:0007669"/>
    <property type="project" value="TreeGrafter"/>
</dbReference>
<sequence length="550" mass="62015">MAMGTKMTMPFRMMSMSPGMPSSSPPTQSPAPTSLPLRTIPGSYGWPLLGPISDRLDYFWFQGPDTFFKKRIEKHKSTVFRTNVPPTFPFFAGVNPNVVAVLDTKSFAYLFDMDIVEKKNILVGEFMPSVKFTGNIRTCAYLDTSEPQHTQFETERVPMVSWNLLGVNASWQVLELKLWMNFAEIVGFFTCQRISFFTVFQTAAFNVQLKNFAMDVLKRSSKVWLSELVASLDTMWDTIDTDVSQKGSGSYLIPLQKALFKFLVKSLTGADPSNSPEIAEGGYVMLDKWLALQLLPTIKIGILQPLEEIFLHSFAYPFFLVSGDYNKLYQFITDEAKELLLYAKTEFGLNQEETVHNLLFILGFNAYGGFSIFLPGLISRIASDTALQEKLRNEVRQNSGPSLSFESVMKMPLVQSVVYETLRLSPPVPLQFARARKDFQLSSHDSVFDIRKGELLCGYQPLVMRDPEVFDDPESFKADRFMGEEGRELLSYLYWSNGPQTGSPSESNKQCAAKDYVTLTGSMMVAYLLKRYDSIKGDSASITAVEKAVK</sequence>
<evidence type="ECO:0000256" key="4">
    <source>
        <dbReference type="PIRSR" id="PIRSR602403-1"/>
    </source>
</evidence>
<evidence type="ECO:0000256" key="2">
    <source>
        <dbReference type="ARBA" id="ARBA00022723"/>
    </source>
</evidence>
<dbReference type="InterPro" id="IPR036396">
    <property type="entry name" value="Cyt_P450_sf"/>
</dbReference>
<evidence type="ECO:0000256" key="1">
    <source>
        <dbReference type="ARBA" id="ARBA00010617"/>
    </source>
</evidence>
<evidence type="ECO:0000313" key="7">
    <source>
        <dbReference type="Proteomes" id="UP000326939"/>
    </source>
</evidence>
<dbReference type="PRINTS" id="PR00465">
    <property type="entry name" value="EP450IV"/>
</dbReference>
<comment type="similarity">
    <text evidence="1">Belongs to the cytochrome P450 family.</text>
</comment>
<dbReference type="Gene3D" id="1.10.630.10">
    <property type="entry name" value="Cytochrome P450"/>
    <property type="match status" value="2"/>
</dbReference>
<name>A0A5N5K8J5_9ROSI</name>
<protein>
    <recommendedName>
        <fullName evidence="8">Allene oxide synthase</fullName>
    </recommendedName>
</protein>
<evidence type="ECO:0000256" key="3">
    <source>
        <dbReference type="ARBA" id="ARBA00023004"/>
    </source>
</evidence>
<dbReference type="Pfam" id="PF00067">
    <property type="entry name" value="p450"/>
    <property type="match status" value="1"/>
</dbReference>
<feature type="region of interest" description="Disordered" evidence="5">
    <location>
        <begin position="15"/>
        <end position="34"/>
    </location>
</feature>
<dbReference type="AlphaFoldDB" id="A0A5N5K8J5"/>
<evidence type="ECO:0000256" key="5">
    <source>
        <dbReference type="SAM" id="MobiDB-lite"/>
    </source>
</evidence>
<gene>
    <name evidence="6" type="ORF">DKX38_021489</name>
</gene>
<dbReference type="InterPro" id="IPR002403">
    <property type="entry name" value="Cyt_P450_E_grp-IV"/>
</dbReference>
<dbReference type="SUPFAM" id="SSF48264">
    <property type="entry name" value="Cytochrome P450"/>
    <property type="match status" value="1"/>
</dbReference>
<keyword evidence="4" id="KW-0349">Heme</keyword>
<dbReference type="GO" id="GO:0016705">
    <property type="term" value="F:oxidoreductase activity, acting on paired donors, with incorporation or reduction of molecular oxygen"/>
    <property type="evidence" value="ECO:0007669"/>
    <property type="project" value="InterPro"/>
</dbReference>
<proteinExistence type="inferred from homology"/>
<dbReference type="CDD" id="cd11071">
    <property type="entry name" value="CYP74"/>
    <property type="match status" value="1"/>
</dbReference>
<dbReference type="InterPro" id="IPR001128">
    <property type="entry name" value="Cyt_P450"/>
</dbReference>
<dbReference type="PANTHER" id="PTHR24286:SF49">
    <property type="entry name" value="INACTIVE LINOLENATE HYDROPEROXIDE LYASE-RELATED"/>
    <property type="match status" value="1"/>
</dbReference>
<feature type="binding site" description="axial binding residue" evidence="4">
    <location>
        <position position="511"/>
    </location>
    <ligand>
        <name>heme</name>
        <dbReference type="ChEBI" id="CHEBI:30413"/>
    </ligand>
    <ligandPart>
        <name>Fe</name>
        <dbReference type="ChEBI" id="CHEBI:18248"/>
    </ligandPart>
</feature>
<keyword evidence="7" id="KW-1185">Reference proteome</keyword>
<comment type="caution">
    <text evidence="6">The sequence shown here is derived from an EMBL/GenBank/DDBJ whole genome shotgun (WGS) entry which is preliminary data.</text>
</comment>
<keyword evidence="2 4" id="KW-0479">Metal-binding</keyword>
<dbReference type="GO" id="GO:0004497">
    <property type="term" value="F:monooxygenase activity"/>
    <property type="evidence" value="ECO:0007669"/>
    <property type="project" value="InterPro"/>
</dbReference>
<reference evidence="7" key="1">
    <citation type="journal article" date="2019" name="Gigascience">
        <title>De novo genome assembly of the endangered Acer yangbiense, a plant species with extremely small populations endemic to Yunnan Province, China.</title>
        <authorList>
            <person name="Yang J."/>
            <person name="Wariss H.M."/>
            <person name="Tao L."/>
            <person name="Zhang R."/>
            <person name="Yun Q."/>
            <person name="Hollingsworth P."/>
            <person name="Dao Z."/>
            <person name="Luo G."/>
            <person name="Guo H."/>
            <person name="Ma Y."/>
            <person name="Sun W."/>
        </authorList>
    </citation>
    <scope>NUCLEOTIDE SEQUENCE [LARGE SCALE GENOMIC DNA]</scope>
    <source>
        <strain evidence="7">cv. br00</strain>
    </source>
</reference>
<accession>A0A5N5K8J5</accession>
<comment type="cofactor">
    <cofactor evidence="4">
        <name>heme</name>
        <dbReference type="ChEBI" id="CHEBI:30413"/>
    </cofactor>
</comment>
<dbReference type="Proteomes" id="UP000326939">
    <property type="component" value="Chromosome 14"/>
</dbReference>